<feature type="compositionally biased region" description="Basic and acidic residues" evidence="1">
    <location>
        <begin position="193"/>
        <end position="209"/>
    </location>
</feature>
<comment type="caution">
    <text evidence="2">The sequence shown here is derived from an EMBL/GenBank/DDBJ whole genome shotgun (WGS) entry which is preliminary data.</text>
</comment>
<feature type="region of interest" description="Disordered" evidence="1">
    <location>
        <begin position="695"/>
        <end position="720"/>
    </location>
</feature>
<accession>A0ABD2VWH3</accession>
<evidence type="ECO:0000256" key="1">
    <source>
        <dbReference type="SAM" id="MobiDB-lite"/>
    </source>
</evidence>
<protein>
    <submittedName>
        <fullName evidence="2">Uncharacterized protein</fullName>
    </submittedName>
</protein>
<dbReference type="AlphaFoldDB" id="A0ABD2VWH3"/>
<feature type="region of interest" description="Disordered" evidence="1">
    <location>
        <begin position="49"/>
        <end position="85"/>
    </location>
</feature>
<feature type="compositionally biased region" description="Low complexity" evidence="1">
    <location>
        <begin position="702"/>
        <end position="715"/>
    </location>
</feature>
<dbReference type="EMBL" id="JBJJXI010000166">
    <property type="protein sequence ID" value="KAL3384917.1"/>
    <property type="molecule type" value="Genomic_DNA"/>
</dbReference>
<evidence type="ECO:0000313" key="3">
    <source>
        <dbReference type="Proteomes" id="UP001627154"/>
    </source>
</evidence>
<feature type="compositionally biased region" description="Low complexity" evidence="1">
    <location>
        <begin position="53"/>
        <end position="68"/>
    </location>
</feature>
<evidence type="ECO:0000313" key="2">
    <source>
        <dbReference type="EMBL" id="KAL3384917.1"/>
    </source>
</evidence>
<gene>
    <name evidence="2" type="ORF">TKK_019322</name>
</gene>
<name>A0ABD2VWH3_9HYME</name>
<feature type="compositionally biased region" description="Acidic residues" evidence="1">
    <location>
        <begin position="210"/>
        <end position="220"/>
    </location>
</feature>
<keyword evidence="3" id="KW-1185">Reference proteome</keyword>
<dbReference type="Proteomes" id="UP001627154">
    <property type="component" value="Unassembled WGS sequence"/>
</dbReference>
<feature type="region of interest" description="Disordered" evidence="1">
    <location>
        <begin position="271"/>
        <end position="316"/>
    </location>
</feature>
<sequence>MKVTTVEKATVGCTRCTHRCRCCYYYCHRVRCKRRSQLNKKRSAMSDLINFESPSPSTSGGSSGNSDGCEQQQQRRRCHNQPGHLASPLIPAPTLVLAAAPNDHDDDTTGGSSSDLILRRSIGENNPFDVVSRKANDYERNRDDPFERVMSAAAEGESFGCAGGGSSHLYDDSSNSSSLPKRPKLVAPAASSRRRDSLVPELGDSNHHDDDDDDVEDDDATNSVPVITLSSSSEAAEMSILSISAMNDSLTDSNETNLPLAEQRLRVKCDIDPSLSPRKSPLNKPKRSPLIDSSLRSNIFKEDKKQRSHSSSSMFDDPLPLALRKCNINSNARSCDSLNMPSDSSTRFERTNNNSSVFLGTSDISSIQNSSSVANNSTNKSKDISDVIKRFHKIKARMSTSLIEPEKSTKKEINQIKNKSLNLKSKKSSPCAIKNLIDVDSPPQETAAVDKIIINEARAIARSLEESSSKEANTDDNWLLSKTHFNFDHLPDSDDETVDNLIELSHSSLKESELSKENKSIKVTKSEIKPEIDIKTLETELISPKKDVDQIASAAEHLFEIEKIVQKHKTPDAQRVMHKLHDIQKFLGVECDNNTKTLNLFLHSHNKESTDENKENRSPNSNESCIVFNHRTTRPEVQPTIGLVPKLRKKANSEIVSKKGPLKAVIPLGSMHKVNKQMKVSGVLMTPTKLKSIPRFSGSALNMSNSKKSKPNASSTPNREILRSQRILTEKHFNSQKNISPLNISPVLHKSNQSKLIPVKRHSEWLDKKMSPQKRITTPTKKPRENFVNSKLIRYSPMSPLRN</sequence>
<feature type="region of interest" description="Disordered" evidence="1">
    <location>
        <begin position="169"/>
        <end position="220"/>
    </location>
</feature>
<reference evidence="2 3" key="1">
    <citation type="journal article" date="2024" name="bioRxiv">
        <title>A reference genome for Trichogramma kaykai: A tiny desert-dwelling parasitoid wasp with competing sex-ratio distorters.</title>
        <authorList>
            <person name="Culotta J."/>
            <person name="Lindsey A.R."/>
        </authorList>
    </citation>
    <scope>NUCLEOTIDE SEQUENCE [LARGE SCALE GENOMIC DNA]</scope>
    <source>
        <strain evidence="2 3">KSX58</strain>
    </source>
</reference>
<proteinExistence type="predicted"/>
<organism evidence="2 3">
    <name type="scientific">Trichogramma kaykai</name>
    <dbReference type="NCBI Taxonomy" id="54128"/>
    <lineage>
        <taxon>Eukaryota</taxon>
        <taxon>Metazoa</taxon>
        <taxon>Ecdysozoa</taxon>
        <taxon>Arthropoda</taxon>
        <taxon>Hexapoda</taxon>
        <taxon>Insecta</taxon>
        <taxon>Pterygota</taxon>
        <taxon>Neoptera</taxon>
        <taxon>Endopterygota</taxon>
        <taxon>Hymenoptera</taxon>
        <taxon>Apocrita</taxon>
        <taxon>Proctotrupomorpha</taxon>
        <taxon>Chalcidoidea</taxon>
        <taxon>Trichogrammatidae</taxon>
        <taxon>Trichogramma</taxon>
    </lineage>
</organism>